<evidence type="ECO:0000313" key="2">
    <source>
        <dbReference type="EMBL" id="MBJ7265480.1"/>
    </source>
</evidence>
<dbReference type="RefSeq" id="WP_199493291.1">
    <property type="nucleotide sequence ID" value="NZ_JAEMOP010000009.1"/>
</dbReference>
<dbReference type="Proteomes" id="UP000655994">
    <property type="component" value="Unassembled WGS sequence"/>
</dbReference>
<dbReference type="Proteomes" id="UP000621390">
    <property type="component" value="Unassembled WGS sequence"/>
</dbReference>
<accession>A0A8I1KFD0</accession>
<comment type="caution">
    <text evidence="3">The sequence shown here is derived from an EMBL/GenBank/DDBJ whole genome shotgun (WGS) entry which is preliminary data.</text>
</comment>
<evidence type="ECO:0000256" key="1">
    <source>
        <dbReference type="SAM" id="MobiDB-lite"/>
    </source>
</evidence>
<feature type="region of interest" description="Disordered" evidence="1">
    <location>
        <begin position="128"/>
        <end position="169"/>
    </location>
</feature>
<feature type="compositionally biased region" description="Basic and acidic residues" evidence="1">
    <location>
        <begin position="150"/>
        <end position="169"/>
    </location>
</feature>
<dbReference type="EMBL" id="JAEMOP010000009">
    <property type="protein sequence ID" value="MBJ7316846.1"/>
    <property type="molecule type" value="Genomic_DNA"/>
</dbReference>
<dbReference type="AlphaFoldDB" id="A0A8I1KFD0"/>
<gene>
    <name evidence="2" type="ORF">JHC10_00845</name>
    <name evidence="3" type="ORF">JHC11_12695</name>
</gene>
<keyword evidence="5" id="KW-1185">Reference proteome</keyword>
<protein>
    <submittedName>
        <fullName evidence="3">Uncharacterized protein</fullName>
    </submittedName>
</protein>
<organism evidence="3 4">
    <name type="scientific">Idiomarina abyssalis</name>
    <dbReference type="NCBI Taxonomy" id="86102"/>
    <lineage>
        <taxon>Bacteria</taxon>
        <taxon>Pseudomonadati</taxon>
        <taxon>Pseudomonadota</taxon>
        <taxon>Gammaproteobacteria</taxon>
        <taxon>Alteromonadales</taxon>
        <taxon>Idiomarinaceae</taxon>
        <taxon>Idiomarina</taxon>
    </lineage>
</organism>
<evidence type="ECO:0000313" key="5">
    <source>
        <dbReference type="Proteomes" id="UP000655994"/>
    </source>
</evidence>
<sequence>MAGKTHDHIKQYVADNTTLPEELHDVASEQIEAALTERGIDQSNEDAFKASMPIIVSAVAFGLMSYSNESEAFVSKFINAIIDEAIQPILSVLEKLQDKAMAVFEGFQDQAAQSTSLSITSAADSINTTSQRLENQRIKRATAPTPQEESADKTGVDSGKAKIARDERKKAVSHELTSASLDTDLGVIADDFEAQLTGQGDAARNLHVYAINKDDGIKTDEDHKHAANFVKNAVGVDMRSPSLDEIDFALTSSSAKGAKQMMARKATALSRRQIAMQPLVSTVADNENRDSPGMRQVIKKEVDRTFGAGSAQYRKEVRSYADPTPLLAELVLQTTFSNTIAFEQMEQLQQQLAVESVQTLELLDKE</sequence>
<evidence type="ECO:0000313" key="4">
    <source>
        <dbReference type="Proteomes" id="UP000621390"/>
    </source>
</evidence>
<name>A0A8I1KFD0_9GAMM</name>
<dbReference type="EMBL" id="JAEMOS010000002">
    <property type="protein sequence ID" value="MBJ7265480.1"/>
    <property type="molecule type" value="Genomic_DNA"/>
</dbReference>
<proteinExistence type="predicted"/>
<reference evidence="3 5" key="1">
    <citation type="submission" date="2020-09" db="EMBL/GenBank/DDBJ databases">
        <title>Draft Genomes of Bacterial Isolates from North Pond Shallow Sediments.</title>
        <authorList>
            <person name="Kiel Reese B."/>
            <person name="Mullis M."/>
            <person name="Weisend R.E."/>
        </authorList>
    </citation>
    <scope>NUCLEOTIDE SEQUENCE</scope>
    <source>
        <strain evidence="3">KJE-2</strain>
        <strain evidence="2 5">KJE-3</strain>
    </source>
</reference>
<evidence type="ECO:0000313" key="3">
    <source>
        <dbReference type="EMBL" id="MBJ7316846.1"/>
    </source>
</evidence>